<evidence type="ECO:0000256" key="11">
    <source>
        <dbReference type="ARBA" id="ARBA00023306"/>
    </source>
</evidence>
<dbReference type="InterPro" id="IPR036565">
    <property type="entry name" value="Mur-like_cat_sf"/>
</dbReference>
<dbReference type="Pfam" id="PF02875">
    <property type="entry name" value="Mur_ligase_C"/>
    <property type="match status" value="1"/>
</dbReference>
<keyword evidence="6 14" id="KW-0132">Cell division</keyword>
<dbReference type="HAMAP" id="MF_00046">
    <property type="entry name" value="MurC"/>
    <property type="match status" value="1"/>
</dbReference>
<dbReference type="Pfam" id="PF08245">
    <property type="entry name" value="Mur_ligase_M"/>
    <property type="match status" value="1"/>
</dbReference>
<keyword evidence="12 14" id="KW-0961">Cell wall biogenesis/degradation</keyword>
<evidence type="ECO:0000313" key="19">
    <source>
        <dbReference type="Proteomes" id="UP001194469"/>
    </source>
</evidence>
<dbReference type="SUPFAM" id="SSF51984">
    <property type="entry name" value="MurCD N-terminal domain"/>
    <property type="match status" value="1"/>
</dbReference>
<dbReference type="GO" id="GO:0008763">
    <property type="term" value="F:UDP-N-acetylmuramate-L-alanine ligase activity"/>
    <property type="evidence" value="ECO:0007669"/>
    <property type="project" value="UniProtKB-EC"/>
</dbReference>
<evidence type="ECO:0000256" key="4">
    <source>
        <dbReference type="ARBA" id="ARBA00022490"/>
    </source>
</evidence>
<feature type="domain" description="Mur ligase central" evidence="17">
    <location>
        <begin position="111"/>
        <end position="289"/>
    </location>
</feature>
<feature type="domain" description="Mur ligase N-terminal catalytic" evidence="15">
    <location>
        <begin position="8"/>
        <end position="105"/>
    </location>
</feature>
<dbReference type="NCBIfam" id="TIGR01082">
    <property type="entry name" value="murC"/>
    <property type="match status" value="1"/>
</dbReference>
<dbReference type="InterPro" id="IPR036615">
    <property type="entry name" value="Mur_ligase_C_dom_sf"/>
</dbReference>
<accession>A0ABS0J6X1</accession>
<evidence type="ECO:0000256" key="2">
    <source>
        <dbReference type="ARBA" id="ARBA00004752"/>
    </source>
</evidence>
<proteinExistence type="inferred from homology"/>
<evidence type="ECO:0000256" key="7">
    <source>
        <dbReference type="ARBA" id="ARBA00022741"/>
    </source>
</evidence>
<keyword evidence="19" id="KW-1185">Reference proteome</keyword>
<dbReference type="Gene3D" id="3.90.190.20">
    <property type="entry name" value="Mur ligase, C-terminal domain"/>
    <property type="match status" value="1"/>
</dbReference>
<dbReference type="SUPFAM" id="SSF53623">
    <property type="entry name" value="MurD-like peptide ligases, catalytic domain"/>
    <property type="match status" value="1"/>
</dbReference>
<feature type="binding site" evidence="14">
    <location>
        <begin position="113"/>
        <end position="119"/>
    </location>
    <ligand>
        <name>ATP</name>
        <dbReference type="ChEBI" id="CHEBI:30616"/>
    </ligand>
</feature>
<evidence type="ECO:0000256" key="1">
    <source>
        <dbReference type="ARBA" id="ARBA00004496"/>
    </source>
</evidence>
<comment type="similarity">
    <text evidence="14">Belongs to the MurCDEF family.</text>
</comment>
<comment type="subcellular location">
    <subcellularLocation>
        <location evidence="1 14">Cytoplasm</location>
    </subcellularLocation>
</comment>
<name>A0ABS0J6X1_9BACT</name>
<keyword evidence="10 14" id="KW-0573">Peptidoglycan synthesis</keyword>
<dbReference type="RefSeq" id="WP_196610171.1">
    <property type="nucleotide sequence ID" value="NZ_VRYY01000496.1"/>
</dbReference>
<feature type="domain" description="Mur ligase C-terminal" evidence="16">
    <location>
        <begin position="311"/>
        <end position="442"/>
    </location>
</feature>
<dbReference type="InterPro" id="IPR050061">
    <property type="entry name" value="MurCDEF_pg_biosynth"/>
</dbReference>
<keyword evidence="7 14" id="KW-0547">Nucleotide-binding</keyword>
<dbReference type="Gene3D" id="3.40.1190.10">
    <property type="entry name" value="Mur-like, catalytic domain"/>
    <property type="match status" value="1"/>
</dbReference>
<dbReference type="InterPro" id="IPR005758">
    <property type="entry name" value="UDP-N-AcMur_Ala_ligase_MurC"/>
</dbReference>
<keyword evidence="8 14" id="KW-0067">ATP-binding</keyword>
<evidence type="ECO:0000313" key="18">
    <source>
        <dbReference type="EMBL" id="MBG3878186.1"/>
    </source>
</evidence>
<dbReference type="EC" id="6.3.2.8" evidence="3 14"/>
<dbReference type="PANTHER" id="PTHR43445">
    <property type="entry name" value="UDP-N-ACETYLMURAMATE--L-ALANINE LIGASE-RELATED"/>
    <property type="match status" value="1"/>
</dbReference>
<gene>
    <name evidence="14" type="primary">murC</name>
    <name evidence="18" type="ORF">FVW20_14500</name>
</gene>
<dbReference type="SUPFAM" id="SSF53244">
    <property type="entry name" value="MurD-like peptide ligases, peptide-binding domain"/>
    <property type="match status" value="1"/>
</dbReference>
<dbReference type="PANTHER" id="PTHR43445:SF3">
    <property type="entry name" value="UDP-N-ACETYLMURAMATE--L-ALANINE LIGASE"/>
    <property type="match status" value="1"/>
</dbReference>
<comment type="catalytic activity">
    <reaction evidence="13 14">
        <text>UDP-N-acetyl-alpha-D-muramate + L-alanine + ATP = UDP-N-acetyl-alpha-D-muramoyl-L-alanine + ADP + phosphate + H(+)</text>
        <dbReference type="Rhea" id="RHEA:23372"/>
        <dbReference type="ChEBI" id="CHEBI:15378"/>
        <dbReference type="ChEBI" id="CHEBI:30616"/>
        <dbReference type="ChEBI" id="CHEBI:43474"/>
        <dbReference type="ChEBI" id="CHEBI:57972"/>
        <dbReference type="ChEBI" id="CHEBI:70757"/>
        <dbReference type="ChEBI" id="CHEBI:83898"/>
        <dbReference type="ChEBI" id="CHEBI:456216"/>
        <dbReference type="EC" id="6.3.2.8"/>
    </reaction>
</comment>
<dbReference type="Gene3D" id="3.40.50.720">
    <property type="entry name" value="NAD(P)-binding Rossmann-like Domain"/>
    <property type="match status" value="1"/>
</dbReference>
<comment type="caution">
    <text evidence="18">The sequence shown here is derived from an EMBL/GenBank/DDBJ whole genome shotgun (WGS) entry which is preliminary data.</text>
</comment>
<evidence type="ECO:0000256" key="12">
    <source>
        <dbReference type="ARBA" id="ARBA00023316"/>
    </source>
</evidence>
<dbReference type="EMBL" id="VRYY01000496">
    <property type="protein sequence ID" value="MBG3878186.1"/>
    <property type="molecule type" value="Genomic_DNA"/>
</dbReference>
<evidence type="ECO:0000256" key="14">
    <source>
        <dbReference type="HAMAP-Rule" id="MF_00046"/>
    </source>
</evidence>
<sequence length="455" mass="48756">MNNNKIKKIHMVGIGGSGMSGIAEVLLNLGYEVCGSDMSDGTVVRRLRKLGAEIYIGHGEANLTDAQVLVKSTAIGDENPEVAAARKRGIPIIPRAEMLAELMRLRTGIAIAGTHGKTTTTSLTAAIFDEAGTDPTVIIGGRLNAYGANARLGDGAYLIAEADESDGSFLCLFPIVTVVTNVDMDHVDHYPSQQAIDDAFVDFMNKVPFYGMNVVCGDDPGVRRLLPRVKRPVVTYGFGEGNAIRAEVLACADTSLFNVIVNGDDIGQVRLVQPGRHNILNALAAIGVALECDIAPEKIVAGLAKFGGVGRRFERKGERGGVLVVDDYGHHPAEIAATLATARQCFPHRRLVVVFQPHRFSRTQALFGEFCKVFDGVDKLLLTEIYPASEKPIPGVSGQSLAQGIRQVSKTDVTYHQDFDSVLAALPEVLQPGDLLLTLGAGNVTTIGPRYLERE</sequence>
<evidence type="ECO:0000256" key="13">
    <source>
        <dbReference type="ARBA" id="ARBA00047833"/>
    </source>
</evidence>
<evidence type="ECO:0000259" key="15">
    <source>
        <dbReference type="Pfam" id="PF01225"/>
    </source>
</evidence>
<dbReference type="InterPro" id="IPR000713">
    <property type="entry name" value="Mur_ligase_N"/>
</dbReference>
<dbReference type="Proteomes" id="UP001194469">
    <property type="component" value="Unassembled WGS sequence"/>
</dbReference>
<keyword evidence="9 14" id="KW-0133">Cell shape</keyword>
<keyword evidence="11 14" id="KW-0131">Cell cycle</keyword>
<keyword evidence="5 14" id="KW-0436">Ligase</keyword>
<evidence type="ECO:0000259" key="16">
    <source>
        <dbReference type="Pfam" id="PF02875"/>
    </source>
</evidence>
<protein>
    <recommendedName>
        <fullName evidence="3 14">UDP-N-acetylmuramate--L-alanine ligase</fullName>
        <ecNumber evidence="3 14">6.3.2.8</ecNumber>
    </recommendedName>
    <alternativeName>
        <fullName evidence="14">UDP-N-acetylmuramoyl-L-alanine synthetase</fullName>
    </alternativeName>
</protein>
<evidence type="ECO:0000256" key="8">
    <source>
        <dbReference type="ARBA" id="ARBA00022840"/>
    </source>
</evidence>
<evidence type="ECO:0000256" key="6">
    <source>
        <dbReference type="ARBA" id="ARBA00022618"/>
    </source>
</evidence>
<reference evidence="18 19" key="1">
    <citation type="submission" date="2019-08" db="EMBL/GenBank/DDBJ databases">
        <authorList>
            <person name="Luo N."/>
        </authorList>
    </citation>
    <scope>NUCLEOTIDE SEQUENCE [LARGE SCALE GENOMIC DNA]</scope>
    <source>
        <strain evidence="18 19">NCIMB 9442</strain>
    </source>
</reference>
<organism evidence="18 19">
    <name type="scientific">Nitratidesulfovibrio oxamicus</name>
    <dbReference type="NCBI Taxonomy" id="32016"/>
    <lineage>
        <taxon>Bacteria</taxon>
        <taxon>Pseudomonadati</taxon>
        <taxon>Thermodesulfobacteriota</taxon>
        <taxon>Desulfovibrionia</taxon>
        <taxon>Desulfovibrionales</taxon>
        <taxon>Desulfovibrionaceae</taxon>
        <taxon>Nitratidesulfovibrio</taxon>
    </lineage>
</organism>
<dbReference type="InterPro" id="IPR013221">
    <property type="entry name" value="Mur_ligase_cen"/>
</dbReference>
<evidence type="ECO:0000259" key="17">
    <source>
        <dbReference type="Pfam" id="PF08245"/>
    </source>
</evidence>
<comment type="pathway">
    <text evidence="2 14">Cell wall biogenesis; peptidoglycan biosynthesis.</text>
</comment>
<dbReference type="Pfam" id="PF01225">
    <property type="entry name" value="Mur_ligase"/>
    <property type="match status" value="1"/>
</dbReference>
<evidence type="ECO:0000256" key="5">
    <source>
        <dbReference type="ARBA" id="ARBA00022598"/>
    </source>
</evidence>
<comment type="function">
    <text evidence="14">Cell wall formation.</text>
</comment>
<evidence type="ECO:0000256" key="3">
    <source>
        <dbReference type="ARBA" id="ARBA00012211"/>
    </source>
</evidence>
<dbReference type="InterPro" id="IPR004101">
    <property type="entry name" value="Mur_ligase_C"/>
</dbReference>
<evidence type="ECO:0000256" key="9">
    <source>
        <dbReference type="ARBA" id="ARBA00022960"/>
    </source>
</evidence>
<evidence type="ECO:0000256" key="10">
    <source>
        <dbReference type="ARBA" id="ARBA00022984"/>
    </source>
</evidence>
<keyword evidence="4 14" id="KW-0963">Cytoplasm</keyword>